<keyword evidence="1" id="KW-1133">Transmembrane helix</keyword>
<keyword evidence="1" id="KW-0472">Membrane</keyword>
<dbReference type="AlphaFoldDB" id="A0A1F6T1B6"/>
<accession>A0A1F6T1B6</accession>
<keyword evidence="1" id="KW-0812">Transmembrane</keyword>
<dbReference type="Proteomes" id="UP000178379">
    <property type="component" value="Unassembled WGS sequence"/>
</dbReference>
<feature type="transmembrane region" description="Helical" evidence="1">
    <location>
        <begin position="6"/>
        <end position="24"/>
    </location>
</feature>
<gene>
    <name evidence="2" type="ORF">A2140_05790</name>
</gene>
<proteinExistence type="predicted"/>
<feature type="transmembrane region" description="Helical" evidence="1">
    <location>
        <begin position="36"/>
        <end position="58"/>
    </location>
</feature>
<evidence type="ECO:0000313" key="3">
    <source>
        <dbReference type="Proteomes" id="UP000178379"/>
    </source>
</evidence>
<dbReference type="EMBL" id="MFSQ01000106">
    <property type="protein sequence ID" value="OGI38961.1"/>
    <property type="molecule type" value="Genomic_DNA"/>
</dbReference>
<protein>
    <submittedName>
        <fullName evidence="2">Uncharacterized protein</fullName>
    </submittedName>
</protein>
<evidence type="ECO:0000256" key="1">
    <source>
        <dbReference type="SAM" id="Phobius"/>
    </source>
</evidence>
<evidence type="ECO:0000313" key="2">
    <source>
        <dbReference type="EMBL" id="OGI38961.1"/>
    </source>
</evidence>
<organism evidence="2 3">
    <name type="scientific">Candidatus Muproteobacteria bacterium RBG_16_62_13</name>
    <dbReference type="NCBI Taxonomy" id="1817756"/>
    <lineage>
        <taxon>Bacteria</taxon>
        <taxon>Pseudomonadati</taxon>
        <taxon>Pseudomonadota</taxon>
        <taxon>Candidatus Muproteobacteria</taxon>
    </lineage>
</organism>
<reference evidence="2 3" key="1">
    <citation type="journal article" date="2016" name="Nat. Commun.">
        <title>Thousands of microbial genomes shed light on interconnected biogeochemical processes in an aquifer system.</title>
        <authorList>
            <person name="Anantharaman K."/>
            <person name="Brown C.T."/>
            <person name="Hug L.A."/>
            <person name="Sharon I."/>
            <person name="Castelle C.J."/>
            <person name="Probst A.J."/>
            <person name="Thomas B.C."/>
            <person name="Singh A."/>
            <person name="Wilkins M.J."/>
            <person name="Karaoz U."/>
            <person name="Brodie E.L."/>
            <person name="Williams K.H."/>
            <person name="Hubbard S.S."/>
            <person name="Banfield J.F."/>
        </authorList>
    </citation>
    <scope>NUCLEOTIDE SEQUENCE [LARGE SCALE GENOMIC DNA]</scope>
</reference>
<comment type="caution">
    <text evidence="2">The sequence shown here is derived from an EMBL/GenBank/DDBJ whole genome shotgun (WGS) entry which is preliminary data.</text>
</comment>
<sequence>MEIVYFTAVGIGLYFFSGWILDRIELARGARFENRSLIFFAIILVLALVSFQLMQMFLKPG</sequence>
<name>A0A1F6T1B6_9PROT</name>